<dbReference type="Gene3D" id="3.90.190.20">
    <property type="entry name" value="Mur ligase, C-terminal domain"/>
    <property type="match status" value="1"/>
</dbReference>
<dbReference type="GO" id="GO:0051301">
    <property type="term" value="P:cell division"/>
    <property type="evidence" value="ECO:0007669"/>
    <property type="project" value="UniProtKB-KW"/>
</dbReference>
<evidence type="ECO:0000256" key="8">
    <source>
        <dbReference type="RuleBase" id="RU003664"/>
    </source>
</evidence>
<evidence type="ECO:0000256" key="7">
    <source>
        <dbReference type="HAMAP-Rule" id="MF_00639"/>
    </source>
</evidence>
<evidence type="ECO:0000259" key="10">
    <source>
        <dbReference type="Pfam" id="PF08245"/>
    </source>
</evidence>
<dbReference type="Pfam" id="PF02875">
    <property type="entry name" value="Mur_ligase_C"/>
    <property type="match status" value="1"/>
</dbReference>
<feature type="domain" description="Mur ligase central" evidence="10">
    <location>
        <begin position="107"/>
        <end position="276"/>
    </location>
</feature>
<proteinExistence type="inferred from homology"/>
<dbReference type="AlphaFoldDB" id="A0A6J4R695"/>
<dbReference type="InterPro" id="IPR036615">
    <property type="entry name" value="Mur_ligase_C_dom_sf"/>
</dbReference>
<keyword evidence="7 8" id="KW-0133">Cell shape</keyword>
<evidence type="ECO:0000256" key="1">
    <source>
        <dbReference type="ARBA" id="ARBA00004496"/>
    </source>
</evidence>
<comment type="pathway">
    <text evidence="2 7 8">Cell wall biogenesis; peptidoglycan biosynthesis.</text>
</comment>
<keyword evidence="3 7" id="KW-0963">Cytoplasm</keyword>
<dbReference type="SUPFAM" id="SSF51984">
    <property type="entry name" value="MurCD N-terminal domain"/>
    <property type="match status" value="1"/>
</dbReference>
<keyword evidence="7 8" id="KW-0961">Cell wall biogenesis/degradation</keyword>
<dbReference type="InterPro" id="IPR036565">
    <property type="entry name" value="Mur-like_cat_sf"/>
</dbReference>
<dbReference type="InterPro" id="IPR004101">
    <property type="entry name" value="Mur_ligase_C"/>
</dbReference>
<reference evidence="11" key="1">
    <citation type="submission" date="2020-02" db="EMBL/GenBank/DDBJ databases">
        <authorList>
            <person name="Meier V. D."/>
        </authorList>
    </citation>
    <scope>NUCLEOTIDE SEQUENCE</scope>
    <source>
        <strain evidence="11">AVDCRST_MAG14</strain>
    </source>
</reference>
<accession>A0A6J4R695</accession>
<evidence type="ECO:0000259" key="9">
    <source>
        <dbReference type="Pfam" id="PF02875"/>
    </source>
</evidence>
<dbReference type="HAMAP" id="MF_00639">
    <property type="entry name" value="MurD"/>
    <property type="match status" value="1"/>
</dbReference>
<dbReference type="Pfam" id="PF21799">
    <property type="entry name" value="MurD-like_N"/>
    <property type="match status" value="1"/>
</dbReference>
<dbReference type="NCBIfam" id="TIGR01087">
    <property type="entry name" value="murD"/>
    <property type="match status" value="1"/>
</dbReference>
<keyword evidence="4 7" id="KW-0436">Ligase</keyword>
<dbReference type="GO" id="GO:0008764">
    <property type="term" value="F:UDP-N-acetylmuramoylalanine-D-glutamate ligase activity"/>
    <property type="evidence" value="ECO:0007669"/>
    <property type="project" value="UniProtKB-UniRule"/>
</dbReference>
<keyword evidence="7 8" id="KW-0131">Cell cycle</keyword>
<organism evidence="11">
    <name type="scientific">uncultured Rubrobacteraceae bacterium</name>
    <dbReference type="NCBI Taxonomy" id="349277"/>
    <lineage>
        <taxon>Bacteria</taxon>
        <taxon>Bacillati</taxon>
        <taxon>Actinomycetota</taxon>
        <taxon>Rubrobacteria</taxon>
        <taxon>Rubrobacterales</taxon>
        <taxon>Rubrobacteraceae</taxon>
        <taxon>environmental samples</taxon>
    </lineage>
</organism>
<name>A0A6J4R695_9ACTN</name>
<feature type="binding site" evidence="7">
    <location>
        <begin position="109"/>
        <end position="115"/>
    </location>
    <ligand>
        <name>ATP</name>
        <dbReference type="ChEBI" id="CHEBI:30616"/>
    </ligand>
</feature>
<keyword evidence="6 7" id="KW-0067">ATP-binding</keyword>
<dbReference type="InterPro" id="IPR005762">
    <property type="entry name" value="MurD"/>
</dbReference>
<dbReference type="SUPFAM" id="SSF53244">
    <property type="entry name" value="MurD-like peptide ligases, peptide-binding domain"/>
    <property type="match status" value="1"/>
</dbReference>
<dbReference type="EC" id="6.3.2.9" evidence="7 8"/>
<dbReference type="PANTHER" id="PTHR43692">
    <property type="entry name" value="UDP-N-ACETYLMURAMOYLALANINE--D-GLUTAMATE LIGASE"/>
    <property type="match status" value="1"/>
</dbReference>
<evidence type="ECO:0000256" key="4">
    <source>
        <dbReference type="ARBA" id="ARBA00022598"/>
    </source>
</evidence>
<evidence type="ECO:0000256" key="5">
    <source>
        <dbReference type="ARBA" id="ARBA00022741"/>
    </source>
</evidence>
<dbReference type="UniPathway" id="UPA00219"/>
<comment type="catalytic activity">
    <reaction evidence="7 8">
        <text>UDP-N-acetyl-alpha-D-muramoyl-L-alanine + D-glutamate + ATP = UDP-N-acetyl-alpha-D-muramoyl-L-alanyl-D-glutamate + ADP + phosphate + H(+)</text>
        <dbReference type="Rhea" id="RHEA:16429"/>
        <dbReference type="ChEBI" id="CHEBI:15378"/>
        <dbReference type="ChEBI" id="CHEBI:29986"/>
        <dbReference type="ChEBI" id="CHEBI:30616"/>
        <dbReference type="ChEBI" id="CHEBI:43474"/>
        <dbReference type="ChEBI" id="CHEBI:83898"/>
        <dbReference type="ChEBI" id="CHEBI:83900"/>
        <dbReference type="ChEBI" id="CHEBI:456216"/>
        <dbReference type="EC" id="6.3.2.9"/>
    </reaction>
</comment>
<protein>
    <recommendedName>
        <fullName evidence="7 8">UDP-N-acetylmuramoylalanine--D-glutamate ligase</fullName>
        <ecNumber evidence="7 8">6.3.2.9</ecNumber>
    </recommendedName>
    <alternativeName>
        <fullName evidence="7">D-glutamic acid-adding enzyme</fullName>
    </alternativeName>
    <alternativeName>
        <fullName evidence="7">UDP-N-acetylmuramoyl-L-alanyl-D-glutamate synthetase</fullName>
    </alternativeName>
</protein>
<dbReference type="PANTHER" id="PTHR43692:SF1">
    <property type="entry name" value="UDP-N-ACETYLMURAMOYLALANINE--D-GLUTAMATE LIGASE"/>
    <property type="match status" value="1"/>
</dbReference>
<dbReference type="GO" id="GO:0009252">
    <property type="term" value="P:peptidoglycan biosynthetic process"/>
    <property type="evidence" value="ECO:0007669"/>
    <property type="project" value="UniProtKB-UniRule"/>
</dbReference>
<comment type="subcellular location">
    <subcellularLocation>
        <location evidence="1 7 8">Cytoplasm</location>
    </subcellularLocation>
</comment>
<dbReference type="GO" id="GO:0008360">
    <property type="term" value="P:regulation of cell shape"/>
    <property type="evidence" value="ECO:0007669"/>
    <property type="project" value="UniProtKB-KW"/>
</dbReference>
<feature type="domain" description="Mur ligase C-terminal" evidence="9">
    <location>
        <begin position="298"/>
        <end position="412"/>
    </location>
</feature>
<dbReference type="InterPro" id="IPR013221">
    <property type="entry name" value="Mur_ligase_cen"/>
</dbReference>
<gene>
    <name evidence="7" type="primary">murD</name>
    <name evidence="11" type="ORF">AVDCRST_MAG14-1768</name>
</gene>
<dbReference type="SUPFAM" id="SSF53623">
    <property type="entry name" value="MurD-like peptide ligases, catalytic domain"/>
    <property type="match status" value="1"/>
</dbReference>
<keyword evidence="5 7" id="KW-0547">Nucleotide-binding</keyword>
<dbReference type="Gene3D" id="3.40.50.720">
    <property type="entry name" value="NAD(P)-binding Rossmann-like Domain"/>
    <property type="match status" value="1"/>
</dbReference>
<evidence type="ECO:0000256" key="3">
    <source>
        <dbReference type="ARBA" id="ARBA00022490"/>
    </source>
</evidence>
<evidence type="ECO:0000256" key="2">
    <source>
        <dbReference type="ARBA" id="ARBA00004752"/>
    </source>
</evidence>
<dbReference type="GO" id="GO:0005737">
    <property type="term" value="C:cytoplasm"/>
    <property type="evidence" value="ECO:0007669"/>
    <property type="project" value="UniProtKB-SubCell"/>
</dbReference>
<dbReference type="GO" id="GO:0005524">
    <property type="term" value="F:ATP binding"/>
    <property type="evidence" value="ECO:0007669"/>
    <property type="project" value="UniProtKB-UniRule"/>
</dbReference>
<comment type="function">
    <text evidence="7 8">Cell wall formation. Catalyzes the addition of glutamate to the nucleotide precursor UDP-N-acetylmuramoyl-L-alanine (UMA).</text>
</comment>
<keyword evidence="7 8" id="KW-0132">Cell division</keyword>
<dbReference type="Pfam" id="PF08245">
    <property type="entry name" value="Mur_ligase_M"/>
    <property type="match status" value="1"/>
</dbReference>
<keyword evidence="7 8" id="KW-0573">Peptidoglycan synthesis</keyword>
<evidence type="ECO:0000256" key="6">
    <source>
        <dbReference type="ARBA" id="ARBA00022840"/>
    </source>
</evidence>
<dbReference type="GO" id="GO:0071555">
    <property type="term" value="P:cell wall organization"/>
    <property type="evidence" value="ECO:0007669"/>
    <property type="project" value="UniProtKB-KW"/>
</dbReference>
<comment type="similarity">
    <text evidence="7">Belongs to the MurCDEF family.</text>
</comment>
<dbReference type="EMBL" id="CADCVG010000073">
    <property type="protein sequence ID" value="CAA9456913.1"/>
    <property type="molecule type" value="Genomic_DNA"/>
</dbReference>
<dbReference type="Gene3D" id="3.40.1190.10">
    <property type="entry name" value="Mur-like, catalytic domain"/>
    <property type="match status" value="1"/>
</dbReference>
<sequence length="446" mass="46848">MKTLVYGLGESGLAAARALLEEDEVVFVADSNDSGQLRNTVSKLGVEGRLGTGPEVLGEDFDRIVASPGIRPRDAVLTAAERTGVPVLSEVALGLDLLGPDLRVAAITGTNGKTTAVDMLRAILAASEVPHAVAGNSWRALTGCLDEVREAGLLLLEVSSFQLHYMEDPGFNVAALLNTRPDHLNWHASFEEYAADKLRIFDGQGPGDLALVSTGDPVGRGATGRLAAETLVVGEGETGVLGGSLVLRGRRIADVGELPFVGPHNYENALFAAAAAERLGIGLDGIREGLLGYRLKPHRMQVVSEHGGVTYVDDSKATNPASVAAALASFEEPVVLILGGSEKETDFAELLPYIERCRAVICQGEAGPRIHEFLEEKGAGMDVFLFLEPDLATAVTRAYKVAHSGDVVLLSPGCASFDQFAGYALRGEAFAGLVAELARAGGRVGR</sequence>
<evidence type="ECO:0000313" key="11">
    <source>
        <dbReference type="EMBL" id="CAA9456913.1"/>
    </source>
</evidence>